<evidence type="ECO:0000256" key="2">
    <source>
        <dbReference type="ARBA" id="ARBA00023315"/>
    </source>
</evidence>
<accession>A0A4Z1CCW6</accession>
<dbReference type="OrthoDB" id="9797178at2"/>
<dbReference type="Proteomes" id="UP000297496">
    <property type="component" value="Unassembled WGS sequence"/>
</dbReference>
<dbReference type="InterPro" id="IPR016181">
    <property type="entry name" value="Acyl_CoA_acyltransferase"/>
</dbReference>
<dbReference type="EMBL" id="SRRO01000001">
    <property type="protein sequence ID" value="TGN65596.1"/>
    <property type="molecule type" value="Genomic_DNA"/>
</dbReference>
<sequence length="199" mass="21374">MVADGTDIEVREAGDADTPAMEVVVEAAFDEQGAAINDVMARLRGVEDMAVELVAVSGDEVVGLVALSRAWLDARERLVDVLVLSPLAVVPDQQGRGIGTRLLDAVPEAAEGLGAPLVFLEGDPGFYAARGWQTASGHGLERPSRRIPESACQARLLAGHEPWMTGRLVYPDVWWRLDLVGLRDPLLAEIEEADLGSRQ</sequence>
<evidence type="ECO:0000259" key="3">
    <source>
        <dbReference type="PROSITE" id="PS51186"/>
    </source>
</evidence>
<evidence type="ECO:0000313" key="5">
    <source>
        <dbReference type="Proteomes" id="UP000297496"/>
    </source>
</evidence>
<dbReference type="PROSITE" id="PS51186">
    <property type="entry name" value="GNAT"/>
    <property type="match status" value="1"/>
</dbReference>
<gene>
    <name evidence="4" type="ORF">EXE59_17760</name>
</gene>
<dbReference type="RefSeq" id="WP_135840090.1">
    <property type="nucleotide sequence ID" value="NZ_SRRO01000001.1"/>
</dbReference>
<keyword evidence="1 4" id="KW-0808">Transferase</keyword>
<protein>
    <submittedName>
        <fullName evidence="4">N-acetyltransferase</fullName>
    </submittedName>
</protein>
<comment type="caution">
    <text evidence="4">The sequence shown here is derived from an EMBL/GenBank/DDBJ whole genome shotgun (WGS) entry which is preliminary data.</text>
</comment>
<dbReference type="PANTHER" id="PTHR43877:SF2">
    <property type="entry name" value="AMINOALKYLPHOSPHONATE N-ACETYLTRANSFERASE-RELATED"/>
    <property type="match status" value="1"/>
</dbReference>
<dbReference type="InterPro" id="IPR000182">
    <property type="entry name" value="GNAT_dom"/>
</dbReference>
<organism evidence="4 5">
    <name type="scientific">Nocardioides eburneiflavus</name>
    <dbReference type="NCBI Taxonomy" id="2518372"/>
    <lineage>
        <taxon>Bacteria</taxon>
        <taxon>Bacillati</taxon>
        <taxon>Actinomycetota</taxon>
        <taxon>Actinomycetes</taxon>
        <taxon>Propionibacteriales</taxon>
        <taxon>Nocardioidaceae</taxon>
        <taxon>Nocardioides</taxon>
    </lineage>
</organism>
<evidence type="ECO:0000256" key="1">
    <source>
        <dbReference type="ARBA" id="ARBA00022679"/>
    </source>
</evidence>
<dbReference type="SUPFAM" id="SSF55729">
    <property type="entry name" value="Acyl-CoA N-acyltransferases (Nat)"/>
    <property type="match status" value="1"/>
</dbReference>
<dbReference type="CDD" id="cd04301">
    <property type="entry name" value="NAT_SF"/>
    <property type="match status" value="1"/>
</dbReference>
<keyword evidence="2" id="KW-0012">Acyltransferase</keyword>
<dbReference type="AlphaFoldDB" id="A0A4Z1CCW6"/>
<evidence type="ECO:0000313" key="4">
    <source>
        <dbReference type="EMBL" id="TGN65596.1"/>
    </source>
</evidence>
<dbReference type="Pfam" id="PF13508">
    <property type="entry name" value="Acetyltransf_7"/>
    <property type="match status" value="1"/>
</dbReference>
<name>A0A4Z1CCW6_9ACTN</name>
<feature type="domain" description="N-acetyltransferase" evidence="3">
    <location>
        <begin position="8"/>
        <end position="180"/>
    </location>
</feature>
<dbReference type="InterPro" id="IPR050832">
    <property type="entry name" value="Bact_Acetyltransf"/>
</dbReference>
<dbReference type="PANTHER" id="PTHR43877">
    <property type="entry name" value="AMINOALKYLPHOSPHONATE N-ACETYLTRANSFERASE-RELATED-RELATED"/>
    <property type="match status" value="1"/>
</dbReference>
<dbReference type="GO" id="GO:0016747">
    <property type="term" value="F:acyltransferase activity, transferring groups other than amino-acyl groups"/>
    <property type="evidence" value="ECO:0007669"/>
    <property type="project" value="InterPro"/>
</dbReference>
<keyword evidence="5" id="KW-1185">Reference proteome</keyword>
<dbReference type="Gene3D" id="3.40.630.30">
    <property type="match status" value="1"/>
</dbReference>
<proteinExistence type="predicted"/>
<reference evidence="4 5" key="1">
    <citation type="submission" date="2019-04" db="EMBL/GenBank/DDBJ databases">
        <title>Three New Species of Nocardioides, Nocardioides euryhalodurans sp. nov., Nocardioides seonyuensis sp. nov. and Nocardioides eburneoflavus sp. nov. Isolated from Soil.</title>
        <authorList>
            <person name="Roh S.G."/>
            <person name="Lee C."/>
            <person name="Kim M.-K."/>
            <person name="Kim S.B."/>
        </authorList>
    </citation>
    <scope>NUCLEOTIDE SEQUENCE [LARGE SCALE GENOMIC DNA]</scope>
    <source>
        <strain evidence="4 5">MMS17-SY213</strain>
    </source>
</reference>